<keyword evidence="3" id="KW-1185">Reference proteome</keyword>
<organism evidence="2 3">
    <name type="scientific">Tanacetum coccineum</name>
    <dbReference type="NCBI Taxonomy" id="301880"/>
    <lineage>
        <taxon>Eukaryota</taxon>
        <taxon>Viridiplantae</taxon>
        <taxon>Streptophyta</taxon>
        <taxon>Embryophyta</taxon>
        <taxon>Tracheophyta</taxon>
        <taxon>Spermatophyta</taxon>
        <taxon>Magnoliopsida</taxon>
        <taxon>eudicotyledons</taxon>
        <taxon>Gunneridae</taxon>
        <taxon>Pentapetalae</taxon>
        <taxon>asterids</taxon>
        <taxon>campanulids</taxon>
        <taxon>Asterales</taxon>
        <taxon>Asteraceae</taxon>
        <taxon>Asteroideae</taxon>
        <taxon>Anthemideae</taxon>
        <taxon>Anthemidinae</taxon>
        <taxon>Tanacetum</taxon>
    </lineage>
</organism>
<evidence type="ECO:0000256" key="1">
    <source>
        <dbReference type="SAM" id="MobiDB-lite"/>
    </source>
</evidence>
<evidence type="ECO:0000313" key="3">
    <source>
        <dbReference type="Proteomes" id="UP001151760"/>
    </source>
</evidence>
<dbReference type="Proteomes" id="UP001151760">
    <property type="component" value="Unassembled WGS sequence"/>
</dbReference>
<proteinExistence type="predicted"/>
<dbReference type="Pfam" id="PF14223">
    <property type="entry name" value="Retrotran_gag_2"/>
    <property type="match status" value="1"/>
</dbReference>
<name>A0ABQ4XS04_9ASTR</name>
<evidence type="ECO:0008006" key="4">
    <source>
        <dbReference type="Google" id="ProtNLM"/>
    </source>
</evidence>
<comment type="caution">
    <text evidence="2">The sequence shown here is derived from an EMBL/GenBank/DDBJ whole genome shotgun (WGS) entry which is preliminary data.</text>
</comment>
<gene>
    <name evidence="2" type="ORF">Tco_0682712</name>
</gene>
<sequence length="425" mass="49910">MKNTTPRAKGVAIREREQEQISFDEQEARKLQAQFDEEARIANEEAQRIGEANLGLIEEKKHSVEKRAKEQRSKPQTKAQKRKTMSTYPKNMAGWKSNQLKNKSSSKRAGDELRSEFAKKQKVDDDKEIVELQMLVEITPDEEEVVVHAIPLDTKPLVIIYYKIHKEDKTSYYKITRADRSFKLYKVFSQLLKSFDREDLETLWRADGSSKNYKIFSGMLDDFDRQDVIDLYRLVKESLLIVRKIYGENILKSIDEGPFQMGKFREILDEGALHLGPERDRVFVDLTPEEKDRYKANIRATNILLQGLPKDIYTHINHYTDAKDIWDNVKMLLEGSELTKDKRESQLYDEFKHFRQNKGETIYEYYIRFVTVIKLNRGLKASNYDQLYAYLKQHEAHVNENKIMLERYSQHAIDPLALVSNVSPQ</sequence>
<feature type="region of interest" description="Disordered" evidence="1">
    <location>
        <begin position="1"/>
        <end position="25"/>
    </location>
</feature>
<dbReference type="EMBL" id="BQNB010009769">
    <property type="protein sequence ID" value="GJS68147.1"/>
    <property type="molecule type" value="Genomic_DNA"/>
</dbReference>
<reference evidence="2" key="1">
    <citation type="journal article" date="2022" name="Int. J. Mol. Sci.">
        <title>Draft Genome of Tanacetum Coccineum: Genomic Comparison of Closely Related Tanacetum-Family Plants.</title>
        <authorList>
            <person name="Yamashiro T."/>
            <person name="Shiraishi A."/>
            <person name="Nakayama K."/>
            <person name="Satake H."/>
        </authorList>
    </citation>
    <scope>NUCLEOTIDE SEQUENCE</scope>
</reference>
<accession>A0ABQ4XS04</accession>
<protein>
    <recommendedName>
        <fullName evidence="4">Integrase, catalytic region, zinc finger, CCHC-type, peptidase aspartic, catalytic</fullName>
    </recommendedName>
</protein>
<feature type="region of interest" description="Disordered" evidence="1">
    <location>
        <begin position="53"/>
        <end position="113"/>
    </location>
</feature>
<evidence type="ECO:0000313" key="2">
    <source>
        <dbReference type="EMBL" id="GJS68147.1"/>
    </source>
</evidence>
<reference evidence="2" key="2">
    <citation type="submission" date="2022-01" db="EMBL/GenBank/DDBJ databases">
        <authorList>
            <person name="Yamashiro T."/>
            <person name="Shiraishi A."/>
            <person name="Satake H."/>
            <person name="Nakayama K."/>
        </authorList>
    </citation>
    <scope>NUCLEOTIDE SEQUENCE</scope>
</reference>
<feature type="compositionally biased region" description="Basic and acidic residues" evidence="1">
    <location>
        <begin position="57"/>
        <end position="73"/>
    </location>
</feature>